<organism evidence="1 2">
    <name type="scientific">Ciona intestinalis</name>
    <name type="common">Transparent sea squirt</name>
    <name type="synonym">Ascidia intestinalis</name>
    <dbReference type="NCBI Taxonomy" id="7719"/>
    <lineage>
        <taxon>Eukaryota</taxon>
        <taxon>Metazoa</taxon>
        <taxon>Chordata</taxon>
        <taxon>Tunicata</taxon>
        <taxon>Ascidiacea</taxon>
        <taxon>Phlebobranchia</taxon>
        <taxon>Cionidae</taxon>
        <taxon>Ciona</taxon>
    </lineage>
</organism>
<dbReference type="RefSeq" id="XP_002131707.1">
    <property type="nucleotide sequence ID" value="XM_002131671.4"/>
</dbReference>
<dbReference type="InParanoid" id="F6QF82"/>
<keyword evidence="2" id="KW-1185">Reference proteome</keyword>
<dbReference type="PANTHER" id="PTHR36978">
    <property type="entry name" value="P-LOOP CONTAINING NUCLEOTIDE TRIPHOSPHATE HYDROLASE"/>
    <property type="match status" value="1"/>
</dbReference>
<dbReference type="KEGG" id="cin:100180927"/>
<dbReference type="Ensembl" id="ENSCINT00000006125.3">
    <property type="protein sequence ID" value="ENSCINP00000006125.3"/>
    <property type="gene ID" value="ENSCING00000003010.3"/>
</dbReference>
<dbReference type="STRING" id="7719.ENSCINP00000006125"/>
<protein>
    <submittedName>
        <fullName evidence="1">Uncharacterized LOC100180927</fullName>
    </submittedName>
</protein>
<dbReference type="OrthoDB" id="408152at2759"/>
<dbReference type="AlphaFoldDB" id="F6QF82"/>
<dbReference type="InterPro" id="IPR040632">
    <property type="entry name" value="Sulfotransfer_4"/>
</dbReference>
<reference evidence="1" key="3">
    <citation type="submission" date="2025-09" db="UniProtKB">
        <authorList>
            <consortium name="Ensembl"/>
        </authorList>
    </citation>
    <scope>IDENTIFICATION</scope>
</reference>
<name>F6QF82_CIOIN</name>
<gene>
    <name evidence="1" type="primary">LOC100180927</name>
</gene>
<dbReference type="GeneID" id="100180927"/>
<dbReference type="SUPFAM" id="SSF52540">
    <property type="entry name" value="P-loop containing nucleoside triphosphate hydrolases"/>
    <property type="match status" value="1"/>
</dbReference>
<sequence>MKVIYAGYSKTGTKTMSAVFMELGYKTYDFFENSWYLGKEWKQIVNYGGTVEDFRKMYEGVDAVVDSPCFLFWEEILKAYPDTKIIFSVRDEDAWVRSMQKQLHSLATDPLYILMQVFSYSGWKHFGFVCVAAQSVLGSAQRWPWSKFKYNETVWRRMYKHHNNYLLQNAPKDKLLVFNFKDGWEPICKFHGEEIPDKPFPHANIGASIIRDYMETHPIMIRMLRETMLTVGVLTLIGAYGGYKVYRNPTIINSWISAAVSRFKFW</sequence>
<dbReference type="Gene3D" id="3.40.50.300">
    <property type="entry name" value="P-loop containing nucleotide triphosphate hydrolases"/>
    <property type="match status" value="1"/>
</dbReference>
<reference evidence="2" key="1">
    <citation type="journal article" date="2002" name="Science">
        <title>The draft genome of Ciona intestinalis: insights into chordate and vertebrate origins.</title>
        <authorList>
            <person name="Dehal P."/>
            <person name="Satou Y."/>
            <person name="Campbell R.K."/>
            <person name="Chapman J."/>
            <person name="Degnan B."/>
            <person name="De Tomaso A."/>
            <person name="Davidson B."/>
            <person name="Di Gregorio A."/>
            <person name="Gelpke M."/>
            <person name="Goodstein D.M."/>
            <person name="Harafuji N."/>
            <person name="Hastings K.E."/>
            <person name="Ho I."/>
            <person name="Hotta K."/>
            <person name="Huang W."/>
            <person name="Kawashima T."/>
            <person name="Lemaire P."/>
            <person name="Martinez D."/>
            <person name="Meinertzhagen I.A."/>
            <person name="Necula S."/>
            <person name="Nonaka M."/>
            <person name="Putnam N."/>
            <person name="Rash S."/>
            <person name="Saiga H."/>
            <person name="Satake M."/>
            <person name="Terry A."/>
            <person name="Yamada L."/>
            <person name="Wang H.G."/>
            <person name="Awazu S."/>
            <person name="Azumi K."/>
            <person name="Boore J."/>
            <person name="Branno M."/>
            <person name="Chin-Bow S."/>
            <person name="DeSantis R."/>
            <person name="Doyle S."/>
            <person name="Francino P."/>
            <person name="Keys D.N."/>
            <person name="Haga S."/>
            <person name="Hayashi H."/>
            <person name="Hino K."/>
            <person name="Imai K.S."/>
            <person name="Inaba K."/>
            <person name="Kano S."/>
            <person name="Kobayashi K."/>
            <person name="Kobayashi M."/>
            <person name="Lee B.I."/>
            <person name="Makabe K.W."/>
            <person name="Manohar C."/>
            <person name="Matassi G."/>
            <person name="Medina M."/>
            <person name="Mochizuki Y."/>
            <person name="Mount S."/>
            <person name="Morishita T."/>
            <person name="Miura S."/>
            <person name="Nakayama A."/>
            <person name="Nishizaka S."/>
            <person name="Nomoto H."/>
            <person name="Ohta F."/>
            <person name="Oishi K."/>
            <person name="Rigoutsos I."/>
            <person name="Sano M."/>
            <person name="Sasaki A."/>
            <person name="Sasakura Y."/>
            <person name="Shoguchi E."/>
            <person name="Shin-i T."/>
            <person name="Spagnuolo A."/>
            <person name="Stainier D."/>
            <person name="Suzuki M.M."/>
            <person name="Tassy O."/>
            <person name="Takatori N."/>
            <person name="Tokuoka M."/>
            <person name="Yagi K."/>
            <person name="Yoshizaki F."/>
            <person name="Wada S."/>
            <person name="Zhang C."/>
            <person name="Hyatt P.D."/>
            <person name="Larimer F."/>
            <person name="Detter C."/>
            <person name="Doggett N."/>
            <person name="Glavina T."/>
            <person name="Hawkins T."/>
            <person name="Richardson P."/>
            <person name="Lucas S."/>
            <person name="Kohara Y."/>
            <person name="Levine M."/>
            <person name="Satoh N."/>
            <person name="Rokhsar D.S."/>
        </authorList>
    </citation>
    <scope>NUCLEOTIDE SEQUENCE [LARGE SCALE GENOMIC DNA]</scope>
</reference>
<dbReference type="Proteomes" id="UP000008144">
    <property type="component" value="Unassembled WGS sequence"/>
</dbReference>
<evidence type="ECO:0000313" key="2">
    <source>
        <dbReference type="Proteomes" id="UP000008144"/>
    </source>
</evidence>
<dbReference type="Pfam" id="PF17784">
    <property type="entry name" value="Sulfotransfer_4"/>
    <property type="match status" value="1"/>
</dbReference>
<dbReference type="InterPro" id="IPR027417">
    <property type="entry name" value="P-loop_NTPase"/>
</dbReference>
<dbReference type="HOGENOM" id="CLU_061199_2_2_1"/>
<dbReference type="GeneTree" id="ENSGT00940000163713"/>
<proteinExistence type="predicted"/>
<evidence type="ECO:0000313" key="1">
    <source>
        <dbReference type="Ensembl" id="ENSCINP00000006125.3"/>
    </source>
</evidence>
<dbReference type="PANTHER" id="PTHR36978:SF4">
    <property type="entry name" value="P-LOOP CONTAINING NUCLEOSIDE TRIPHOSPHATE HYDROLASE PROTEIN"/>
    <property type="match status" value="1"/>
</dbReference>
<accession>F6QF82</accession>
<reference evidence="1" key="2">
    <citation type="submission" date="2025-08" db="UniProtKB">
        <authorList>
            <consortium name="Ensembl"/>
        </authorList>
    </citation>
    <scope>IDENTIFICATION</scope>
</reference>
<accession>A0A1W2WMI0</accession>